<dbReference type="InterPro" id="IPR013785">
    <property type="entry name" value="Aldolase_TIM"/>
</dbReference>
<evidence type="ECO:0000256" key="2">
    <source>
        <dbReference type="ARBA" id="ARBA00006906"/>
    </source>
</evidence>
<keyword evidence="4 6" id="KW-0456">Lyase</keyword>
<dbReference type="NCBIfam" id="NF005119">
    <property type="entry name" value="PRK06552.1"/>
    <property type="match status" value="1"/>
</dbReference>
<dbReference type="GO" id="GO:0008675">
    <property type="term" value="F:2-dehydro-3-deoxy-phosphogluconate aldolase activity"/>
    <property type="evidence" value="ECO:0007669"/>
    <property type="project" value="UniProtKB-EC"/>
</dbReference>
<keyword evidence="7" id="KW-1185">Reference proteome</keyword>
<dbReference type="PANTHER" id="PTHR30246:SF1">
    <property type="entry name" value="2-DEHYDRO-3-DEOXY-6-PHOSPHOGALACTONATE ALDOLASE-RELATED"/>
    <property type="match status" value="1"/>
</dbReference>
<proteinExistence type="inferred from homology"/>
<dbReference type="EC" id="4.1.2.14" evidence="6"/>
<dbReference type="InterPro" id="IPR000887">
    <property type="entry name" value="Aldlse_KDPG_KHG"/>
</dbReference>
<dbReference type="Gene3D" id="3.20.20.70">
    <property type="entry name" value="Aldolase class I"/>
    <property type="match status" value="1"/>
</dbReference>
<dbReference type="Proteomes" id="UP001145069">
    <property type="component" value="Unassembled WGS sequence"/>
</dbReference>
<name>A0A9X4AFU4_9BACI</name>
<keyword evidence="5" id="KW-0119">Carbohydrate metabolism</keyword>
<dbReference type="EMBL" id="JAMQKC010000017">
    <property type="protein sequence ID" value="MDC3418014.1"/>
    <property type="molecule type" value="Genomic_DNA"/>
</dbReference>
<accession>A0A9X4AFU4</accession>
<comment type="caution">
    <text evidence="6">The sequence shown here is derived from an EMBL/GenBank/DDBJ whole genome shotgun (WGS) entry which is preliminary data.</text>
</comment>
<dbReference type="CDD" id="cd00452">
    <property type="entry name" value="KDPG_aldolase"/>
    <property type="match status" value="1"/>
</dbReference>
<dbReference type="RefSeq" id="WP_272447073.1">
    <property type="nucleotide sequence ID" value="NZ_JAMQKC010000017.1"/>
</dbReference>
<evidence type="ECO:0000256" key="3">
    <source>
        <dbReference type="ARBA" id="ARBA00011233"/>
    </source>
</evidence>
<evidence type="ECO:0000256" key="1">
    <source>
        <dbReference type="ARBA" id="ARBA00004761"/>
    </source>
</evidence>
<evidence type="ECO:0000313" key="6">
    <source>
        <dbReference type="EMBL" id="MDC3418014.1"/>
    </source>
</evidence>
<evidence type="ECO:0000256" key="4">
    <source>
        <dbReference type="ARBA" id="ARBA00023239"/>
    </source>
</evidence>
<evidence type="ECO:0000256" key="5">
    <source>
        <dbReference type="ARBA" id="ARBA00023277"/>
    </source>
</evidence>
<dbReference type="AlphaFoldDB" id="A0A9X4AFU4"/>
<organism evidence="6 7">
    <name type="scientific">Aquibacillus salsiterrae</name>
    <dbReference type="NCBI Taxonomy" id="2950439"/>
    <lineage>
        <taxon>Bacteria</taxon>
        <taxon>Bacillati</taxon>
        <taxon>Bacillota</taxon>
        <taxon>Bacilli</taxon>
        <taxon>Bacillales</taxon>
        <taxon>Bacillaceae</taxon>
        <taxon>Aquibacillus</taxon>
    </lineage>
</organism>
<dbReference type="EC" id="4.1.3.16" evidence="6"/>
<dbReference type="Pfam" id="PF01081">
    <property type="entry name" value="Aldolase"/>
    <property type="match status" value="1"/>
</dbReference>
<evidence type="ECO:0000313" key="7">
    <source>
        <dbReference type="Proteomes" id="UP001145069"/>
    </source>
</evidence>
<dbReference type="SUPFAM" id="SSF51569">
    <property type="entry name" value="Aldolase"/>
    <property type="match status" value="1"/>
</dbReference>
<dbReference type="PANTHER" id="PTHR30246">
    <property type="entry name" value="2-KETO-3-DEOXY-6-PHOSPHOGLUCONATE ALDOLASE"/>
    <property type="match status" value="1"/>
</dbReference>
<protein>
    <submittedName>
        <fullName evidence="6">Bifunctional 2-keto-4-hydroxyglutarate aldolase/2-keto-3-deoxy-6-phosphogluconate aldolase</fullName>
        <ecNumber evidence="6">4.1.2.14</ecNumber>
        <ecNumber evidence="6">4.1.3.16</ecNumber>
    </submittedName>
</protein>
<gene>
    <name evidence="6" type="ORF">NC799_14045</name>
</gene>
<sequence>MQMYKYLQQVVDAKVVAVIRADSAERAIELSNACIRGGMKSIELTFTTPQAEQAIAQLAKKYPNLSIGAGTVLDQTTAKIAIQNGAQFIVSPAFDKDTALLCNLYQIPYLPGCMTVSEMKDALTYGCSIIKLFPGSIYGPQAIKQFKGPLPQLEIMPTGGVSEKNIKDWFDAGAIAVGAGGSLTTGTLDEVAEKAKQLVNAVQ</sequence>
<dbReference type="NCBIfam" id="TIGR01182">
    <property type="entry name" value="eda"/>
    <property type="match status" value="1"/>
</dbReference>
<dbReference type="GO" id="GO:0008700">
    <property type="term" value="F:(R,S)-4-hydroxy-2-oxoglutarate aldolase activity"/>
    <property type="evidence" value="ECO:0007669"/>
    <property type="project" value="UniProtKB-EC"/>
</dbReference>
<reference evidence="6" key="1">
    <citation type="submission" date="2022-06" db="EMBL/GenBank/DDBJ databases">
        <title>Aquibacillus sp. a new bacterium isolated from soil saline samples.</title>
        <authorList>
            <person name="Galisteo C."/>
            <person name="De La Haba R."/>
            <person name="Sanchez-Porro C."/>
            <person name="Ventosa A."/>
        </authorList>
    </citation>
    <scope>NUCLEOTIDE SEQUENCE</scope>
    <source>
        <strain evidence="6">3ASR75-54</strain>
    </source>
</reference>
<comment type="pathway">
    <text evidence="1">Carbohydrate acid metabolism.</text>
</comment>
<comment type="similarity">
    <text evidence="2">Belongs to the KHG/KDPG aldolase family.</text>
</comment>
<comment type="subunit">
    <text evidence="3">Homotrimer.</text>
</comment>